<dbReference type="STRING" id="1121400.SAMN02746065_12517"/>
<dbReference type="GO" id="GO:0046872">
    <property type="term" value="F:metal ion binding"/>
    <property type="evidence" value="ECO:0007669"/>
    <property type="project" value="UniProtKB-KW"/>
</dbReference>
<protein>
    <submittedName>
        <fullName evidence="3">Sirohydrochlorin cobaltochelatase</fullName>
    </submittedName>
</protein>
<keyword evidence="4" id="KW-1185">Reference proteome</keyword>
<evidence type="ECO:0000256" key="2">
    <source>
        <dbReference type="PIRSR" id="PIRSR033579-3"/>
    </source>
</evidence>
<dbReference type="EMBL" id="FWXY01000025">
    <property type="protein sequence ID" value="SMD05134.1"/>
    <property type="molecule type" value="Genomic_DNA"/>
</dbReference>
<feature type="binding site" evidence="2">
    <location>
        <position position="149"/>
    </location>
    <ligand>
        <name>Co(2+)</name>
        <dbReference type="ChEBI" id="CHEBI:48828"/>
    </ligand>
</feature>
<sequence>MSQVDRHKDRQEVPIILTAFGTTAKAFSTYEKMDAVFKEEFPNLNIIWTYSSRMVKYALKKDKNLDLKDPGEVLSELQNRGCQWAVLQSLHLIGGHELHRLAAERNQVDMRLSLGLPLLSSPRDYQEVAKALAPVVQKNEDEAVVVVGHGTDHPSWTSYFALEAIMRKEYGPRVFSGVVEGFPEMEETLDRILKRGFKKVRIIPLMLVAGVHFIEDLTQEEDSWQKTFEAKGLEVSVVPHGVGHLDGVTRVFCRHISEALDVIPL</sequence>
<accession>A0A1W2E5V9</accession>
<dbReference type="AlphaFoldDB" id="A0A1W2E5V9"/>
<dbReference type="PIRSF" id="PIRSF033579">
    <property type="entry name" value="Anaer_Co_chel"/>
    <property type="match status" value="1"/>
</dbReference>
<proteinExistence type="predicted"/>
<evidence type="ECO:0000256" key="1">
    <source>
        <dbReference type="PIRSR" id="PIRSR033579-1"/>
    </source>
</evidence>
<dbReference type="GO" id="GO:0019251">
    <property type="term" value="P:anaerobic cobalamin biosynthetic process"/>
    <property type="evidence" value="ECO:0007669"/>
    <property type="project" value="InterPro"/>
</dbReference>
<dbReference type="CDD" id="cd03413">
    <property type="entry name" value="CbiK_C"/>
    <property type="match status" value="1"/>
</dbReference>
<organism evidence="3 4">
    <name type="scientific">Desulfocicer vacuolatum DSM 3385</name>
    <dbReference type="NCBI Taxonomy" id="1121400"/>
    <lineage>
        <taxon>Bacteria</taxon>
        <taxon>Pseudomonadati</taxon>
        <taxon>Thermodesulfobacteriota</taxon>
        <taxon>Desulfobacteria</taxon>
        <taxon>Desulfobacterales</taxon>
        <taxon>Desulfobacteraceae</taxon>
        <taxon>Desulfocicer</taxon>
    </lineage>
</organism>
<feature type="binding site" evidence="2">
    <location>
        <position position="180"/>
    </location>
    <ligand>
        <name>Co(2+)</name>
        <dbReference type="ChEBI" id="CHEBI:48828"/>
    </ligand>
</feature>
<dbReference type="RefSeq" id="WP_084071302.1">
    <property type="nucleotide sequence ID" value="NZ_FWXY01000025.1"/>
</dbReference>
<dbReference type="GO" id="GO:0016852">
    <property type="term" value="F:sirohydrochlorin cobaltochelatase activity"/>
    <property type="evidence" value="ECO:0007669"/>
    <property type="project" value="InterPro"/>
</dbReference>
<dbReference type="OrthoDB" id="9770331at2"/>
<evidence type="ECO:0000313" key="3">
    <source>
        <dbReference type="EMBL" id="SMD05134.1"/>
    </source>
</evidence>
<dbReference type="Gene3D" id="3.40.50.1400">
    <property type="match status" value="2"/>
</dbReference>
<dbReference type="Proteomes" id="UP000192418">
    <property type="component" value="Unassembled WGS sequence"/>
</dbReference>
<dbReference type="Pfam" id="PF06180">
    <property type="entry name" value="CbiK"/>
    <property type="match status" value="1"/>
</dbReference>
<name>A0A1W2E5V9_9BACT</name>
<feature type="active site" description="Proton acceptor" evidence="1">
    <location>
        <position position="149"/>
    </location>
</feature>
<gene>
    <name evidence="3" type="ORF">SAMN02746065_12517</name>
</gene>
<reference evidence="3 4" key="1">
    <citation type="submission" date="2017-04" db="EMBL/GenBank/DDBJ databases">
        <authorList>
            <person name="Afonso C.L."/>
            <person name="Miller P.J."/>
            <person name="Scott M.A."/>
            <person name="Spackman E."/>
            <person name="Goraichik I."/>
            <person name="Dimitrov K.M."/>
            <person name="Suarez D.L."/>
            <person name="Swayne D.E."/>
        </authorList>
    </citation>
    <scope>NUCLEOTIDE SEQUENCE [LARGE SCALE GENOMIC DNA]</scope>
    <source>
        <strain evidence="3 4">DSM 3385</strain>
    </source>
</reference>
<evidence type="ECO:0000313" key="4">
    <source>
        <dbReference type="Proteomes" id="UP000192418"/>
    </source>
</evidence>
<dbReference type="SUPFAM" id="SSF53800">
    <property type="entry name" value="Chelatase"/>
    <property type="match status" value="1"/>
</dbReference>
<keyword evidence="2" id="KW-0479">Metal-binding</keyword>
<keyword evidence="2" id="KW-0170">Cobalt</keyword>
<feature type="binding site" evidence="2">
    <location>
        <position position="212"/>
    </location>
    <ligand>
        <name>Co(2+)</name>
        <dbReference type="ChEBI" id="CHEBI:48828"/>
    </ligand>
</feature>
<dbReference type="InterPro" id="IPR010388">
    <property type="entry name" value="Anaerobic_Co-chelatase"/>
</dbReference>